<dbReference type="AlphaFoldDB" id="A0AAC8Q0A7"/>
<dbReference type="EMBL" id="QUMU01000022">
    <property type="protein sequence ID" value="REG20369.1"/>
    <property type="molecule type" value="Genomic_DNA"/>
</dbReference>
<name>A0AAC8Q0A7_9BACT</name>
<dbReference type="RefSeq" id="WP_245682332.1">
    <property type="nucleotide sequence ID" value="NZ_CP011509.1"/>
</dbReference>
<accession>A0AAC8Q0A7</accession>
<organism evidence="3 5">
    <name type="scientific">Archangium gephyra</name>
    <dbReference type="NCBI Taxonomy" id="48"/>
    <lineage>
        <taxon>Bacteria</taxon>
        <taxon>Pseudomonadati</taxon>
        <taxon>Myxococcota</taxon>
        <taxon>Myxococcia</taxon>
        <taxon>Myxococcales</taxon>
        <taxon>Cystobacterineae</taxon>
        <taxon>Archangiaceae</taxon>
        <taxon>Archangium</taxon>
    </lineage>
</organism>
<protein>
    <submittedName>
        <fullName evidence="3">Cell wall surface anchor family protein</fullName>
    </submittedName>
</protein>
<dbReference type="KEGG" id="age:AA314_00160"/>
<dbReference type="Proteomes" id="UP000035579">
    <property type="component" value="Chromosome"/>
</dbReference>
<evidence type="ECO:0000256" key="1">
    <source>
        <dbReference type="SAM" id="Coils"/>
    </source>
</evidence>
<evidence type="ECO:0000313" key="5">
    <source>
        <dbReference type="Proteomes" id="UP000035579"/>
    </source>
</evidence>
<reference evidence="4 6" key="2">
    <citation type="submission" date="2018-08" db="EMBL/GenBank/DDBJ databases">
        <title>Genomic Encyclopedia of Archaeal and Bacterial Type Strains, Phase II (KMG-II): from individual species to whole genera.</title>
        <authorList>
            <person name="Goeker M."/>
        </authorList>
    </citation>
    <scope>NUCLEOTIDE SEQUENCE [LARGE SCALE GENOMIC DNA]</scope>
    <source>
        <strain evidence="4 6">DSM 2261</strain>
    </source>
</reference>
<dbReference type="EMBL" id="CP011509">
    <property type="protein sequence ID" value="AKI98533.1"/>
    <property type="molecule type" value="Genomic_DNA"/>
</dbReference>
<keyword evidence="1" id="KW-0175">Coiled coil</keyword>
<evidence type="ECO:0000256" key="2">
    <source>
        <dbReference type="SAM" id="MobiDB-lite"/>
    </source>
</evidence>
<feature type="compositionally biased region" description="Polar residues" evidence="2">
    <location>
        <begin position="62"/>
        <end position="77"/>
    </location>
</feature>
<feature type="compositionally biased region" description="Low complexity" evidence="2">
    <location>
        <begin position="170"/>
        <end position="191"/>
    </location>
</feature>
<evidence type="ECO:0000313" key="4">
    <source>
        <dbReference type="EMBL" id="REG20369.1"/>
    </source>
</evidence>
<reference evidence="3 5" key="1">
    <citation type="submission" date="2015-05" db="EMBL/GenBank/DDBJ databases">
        <title>Genome assembly of Archangium gephyra DSM 2261.</title>
        <authorList>
            <person name="Sharma G."/>
            <person name="Subramanian S."/>
        </authorList>
    </citation>
    <scope>NUCLEOTIDE SEQUENCE [LARGE SCALE GENOMIC DNA]</scope>
    <source>
        <strain evidence="3 5">DSM 2261</strain>
    </source>
</reference>
<feature type="coiled-coil region" evidence="1">
    <location>
        <begin position="198"/>
        <end position="225"/>
    </location>
</feature>
<evidence type="ECO:0000313" key="3">
    <source>
        <dbReference type="EMBL" id="AKI98533.1"/>
    </source>
</evidence>
<keyword evidence="6" id="KW-1185">Reference proteome</keyword>
<sequence length="796" mass="82925">MTIRATSSGAPQTASTSKNDAAQQAAQRAAEAARQAAAEALRAAREAAAAARQARSELQSQSFSATKQPAGQNTVQGSKLEQKVLLAETEARNLGKAAQQAIQHANDTARAAGRPLPFAGPARNTATGLQDTYTAGAKASPFSPLDGGVTLAHFTHEPLGVQDAGGPQQTAATDSTSSTTAAEATNAASSPEEAHQNLVNAQEAYDDAQKKTDELNQQLNTELAKLGPGLTEEQKQQYVQEFRERYPDEFAAEAAAARELNTALNDPKLMEAARGNPDIAEECVEAATDLSGSPEARGALEWAAKAQDPNGPAGTAFAGLEDKINDDVTATALSTVAGQLITEHDGDVEAALAELSELTEPLVPLGKGGAAIKTGIQTIRTALASGNPEPLRQLAESSKIGSALAGAGVVFGLASAVSDAQRGEWGDVVKDLAGAGRSGAQLAANVMRTLGESGRVAAATGEKAAAFLGRLAPAFGVVANAVILADHFKDFMDDPSVGGGVRAFGDAVAVVGAGLGTVLPGVGHIVEGVGLVLSAVGELLVGKEETERLNNESEAILREMGLDGDVAKTLAHGDDQPQQLAEELGLSPEQIQELAKNHPDIFDAPGLGGAVIDAAKACGMEGEDAVEFIDKLAEDNPNFAWDLLGVKPLLEGDGTHPTSTEDGWRAYVQGNFPSAYAHATENAPELFGEEAESRLQADRDYEQAAGSIDIWNSYARLCEDHKDDPAYTSRFIERMEEEGTLDIFVESVANYGLDMDYEGAKAAIDAALETGVLTEEELQEHLDGDYGDAWRAVMES</sequence>
<feature type="compositionally biased region" description="Polar residues" evidence="2">
    <location>
        <begin position="1"/>
        <end position="20"/>
    </location>
</feature>
<feature type="region of interest" description="Disordered" evidence="2">
    <location>
        <begin position="1"/>
        <end position="77"/>
    </location>
</feature>
<evidence type="ECO:0000313" key="6">
    <source>
        <dbReference type="Proteomes" id="UP000256345"/>
    </source>
</evidence>
<dbReference type="Proteomes" id="UP000256345">
    <property type="component" value="Unassembled WGS sequence"/>
</dbReference>
<feature type="compositionally biased region" description="Low complexity" evidence="2">
    <location>
        <begin position="21"/>
        <end position="61"/>
    </location>
</feature>
<feature type="region of interest" description="Disordered" evidence="2">
    <location>
        <begin position="159"/>
        <end position="195"/>
    </location>
</feature>
<proteinExistence type="predicted"/>
<feature type="region of interest" description="Disordered" evidence="2">
    <location>
        <begin position="105"/>
        <end position="127"/>
    </location>
</feature>
<gene>
    <name evidence="3" type="ORF">AA314_00160</name>
    <name evidence="4" type="ORF">ATI61_12269</name>
</gene>